<dbReference type="PANTHER" id="PTHR30329">
    <property type="entry name" value="STATOR ELEMENT OF FLAGELLAR MOTOR COMPLEX"/>
    <property type="match status" value="1"/>
</dbReference>
<dbReference type="Pfam" id="PF00691">
    <property type="entry name" value="OmpA"/>
    <property type="match status" value="1"/>
</dbReference>
<dbReference type="InterPro" id="IPR036737">
    <property type="entry name" value="OmpA-like_sf"/>
</dbReference>
<dbReference type="InterPro" id="IPR039001">
    <property type="entry name" value="Pal"/>
</dbReference>
<evidence type="ECO:0000256" key="5">
    <source>
        <dbReference type="ARBA" id="ARBA00023237"/>
    </source>
</evidence>
<evidence type="ECO:0000256" key="9">
    <source>
        <dbReference type="SAM" id="SignalP"/>
    </source>
</evidence>
<reference evidence="11 12" key="1">
    <citation type="journal article" date="2010" name="Stand. Genomic Sci.">
        <title>Complete genome sequence of Desulfarculus baarsii type strain (2st14).</title>
        <authorList>
            <person name="Sun H."/>
            <person name="Spring S."/>
            <person name="Lapidus A."/>
            <person name="Davenport K."/>
            <person name="Del Rio T.G."/>
            <person name="Tice H."/>
            <person name="Nolan M."/>
            <person name="Copeland A."/>
            <person name="Cheng J.F."/>
            <person name="Lucas S."/>
            <person name="Tapia R."/>
            <person name="Goodwin L."/>
            <person name="Pitluck S."/>
            <person name="Ivanova N."/>
            <person name="Pagani I."/>
            <person name="Mavromatis K."/>
            <person name="Ovchinnikova G."/>
            <person name="Pati A."/>
            <person name="Chen A."/>
            <person name="Palaniappan K."/>
            <person name="Hauser L."/>
            <person name="Chang Y.J."/>
            <person name="Jeffries C.D."/>
            <person name="Detter J.C."/>
            <person name="Han C."/>
            <person name="Rohde M."/>
            <person name="Brambilla E."/>
            <person name="Goker M."/>
            <person name="Woyke T."/>
            <person name="Bristow J."/>
            <person name="Eisen J.A."/>
            <person name="Markowitz V."/>
            <person name="Hugenholtz P."/>
            <person name="Kyrpides N.C."/>
            <person name="Klenk H.P."/>
            <person name="Land M."/>
        </authorList>
    </citation>
    <scope>NUCLEOTIDE SEQUENCE [LARGE SCALE GENOMIC DNA]</scope>
    <source>
        <strain evidence="12">ATCC 33931 / DSM 2075 / LMG 7858 / VKM B-1802 / 2st14</strain>
    </source>
</reference>
<evidence type="ECO:0000256" key="3">
    <source>
        <dbReference type="ARBA" id="ARBA00023136"/>
    </source>
</evidence>
<keyword evidence="5 8" id="KW-0998">Cell outer membrane</keyword>
<dbReference type="SUPFAM" id="SSF103088">
    <property type="entry name" value="OmpA-like"/>
    <property type="match status" value="1"/>
</dbReference>
<feature type="domain" description="OmpA-like" evidence="10">
    <location>
        <begin position="65"/>
        <end position="179"/>
    </location>
</feature>
<dbReference type="Gene3D" id="3.30.1330.60">
    <property type="entry name" value="OmpA-like domain"/>
    <property type="match status" value="1"/>
</dbReference>
<keyword evidence="7" id="KW-0131">Cell cycle</keyword>
<dbReference type="CDD" id="cd07185">
    <property type="entry name" value="OmpA_C-like"/>
    <property type="match status" value="1"/>
</dbReference>
<dbReference type="eggNOG" id="COG2885">
    <property type="taxonomic scope" value="Bacteria"/>
</dbReference>
<evidence type="ECO:0000256" key="8">
    <source>
        <dbReference type="HAMAP-Rule" id="MF_02204"/>
    </source>
</evidence>
<evidence type="ECO:0000259" key="10">
    <source>
        <dbReference type="PROSITE" id="PS51123"/>
    </source>
</evidence>
<feature type="chain" id="PRO_5003150411" description="Peptidoglycan-associated lipoprotein" evidence="9">
    <location>
        <begin position="21"/>
        <end position="179"/>
    </location>
</feature>
<gene>
    <name evidence="8" type="primary">pal</name>
    <name evidence="11" type="ordered locus">Deba_2429</name>
</gene>
<dbReference type="InterPro" id="IPR050330">
    <property type="entry name" value="Bact_OuterMem_StrucFunc"/>
</dbReference>
<dbReference type="GO" id="GO:0051301">
    <property type="term" value="P:cell division"/>
    <property type="evidence" value="ECO:0007669"/>
    <property type="project" value="UniProtKB-KW"/>
</dbReference>
<keyword evidence="12" id="KW-1185">Reference proteome</keyword>
<keyword evidence="1" id="KW-0132">Cell division</keyword>
<comment type="subcellular location">
    <subcellularLocation>
        <location evidence="8">Cell outer membrane</location>
        <topology evidence="8">Lipid-anchor</topology>
    </subcellularLocation>
</comment>
<dbReference type="HOGENOM" id="CLU_016890_9_0_7"/>
<dbReference type="InterPro" id="IPR006664">
    <property type="entry name" value="OMP_bac"/>
</dbReference>
<dbReference type="PROSITE" id="PS51123">
    <property type="entry name" value="OMPA_2"/>
    <property type="match status" value="1"/>
</dbReference>
<sequence length="179" mass="20097">MKKFAIFAMVAALCFSMAMVAGCSKQKVAGPGELSAEEQARLAAERERRLREARLAEEQARGGEQTMREIFENQDVHFDYDRYDLSAEAKQILNDKAQFLSQHPEVTVIVEGHCDERGSNSYNMALGEKRARACEQYLMAMGVASDRLEVVSYGEERPLVPGNTEEAYAANRRGHFVIK</sequence>
<keyword evidence="4 8" id="KW-0564">Palmitate</keyword>
<name>E1QJP8_DESB2</name>
<evidence type="ECO:0000256" key="6">
    <source>
        <dbReference type="ARBA" id="ARBA00023288"/>
    </source>
</evidence>
<dbReference type="PRINTS" id="PR01021">
    <property type="entry name" value="OMPADOMAIN"/>
</dbReference>
<comment type="similarity">
    <text evidence="8">Belongs to the Pal lipoprotein family.</text>
</comment>
<dbReference type="HAMAP" id="MF_02204">
    <property type="entry name" value="Pal"/>
    <property type="match status" value="1"/>
</dbReference>
<dbReference type="KEGG" id="dbr:Deba_2429"/>
<keyword evidence="2 8" id="KW-0732">Signal</keyword>
<dbReference type="EMBL" id="CP002085">
    <property type="protein sequence ID" value="ADK85791.1"/>
    <property type="molecule type" value="Genomic_DNA"/>
</dbReference>
<organism evidence="11 12">
    <name type="scientific">Desulfarculus baarsii (strain ATCC 33931 / DSM 2075 / LMG 7858 / VKM B-1802 / 2st14)</name>
    <dbReference type="NCBI Taxonomy" id="644282"/>
    <lineage>
        <taxon>Bacteria</taxon>
        <taxon>Pseudomonadati</taxon>
        <taxon>Thermodesulfobacteriota</taxon>
        <taxon>Desulfarculia</taxon>
        <taxon>Desulfarculales</taxon>
        <taxon>Desulfarculaceae</taxon>
        <taxon>Desulfarculus</taxon>
    </lineage>
</organism>
<evidence type="ECO:0000256" key="1">
    <source>
        <dbReference type="ARBA" id="ARBA00022618"/>
    </source>
</evidence>
<proteinExistence type="inferred from homology"/>
<dbReference type="InterPro" id="IPR006665">
    <property type="entry name" value="OmpA-like"/>
</dbReference>
<protein>
    <recommendedName>
        <fullName evidence="8">Peptidoglycan-associated lipoprotein</fullName>
        <shortName evidence="8">PAL</shortName>
    </recommendedName>
</protein>
<evidence type="ECO:0000256" key="7">
    <source>
        <dbReference type="ARBA" id="ARBA00023306"/>
    </source>
</evidence>
<dbReference type="PROSITE" id="PS51257">
    <property type="entry name" value="PROKAR_LIPOPROTEIN"/>
    <property type="match status" value="1"/>
</dbReference>
<keyword evidence="6 8" id="KW-0449">Lipoprotein</keyword>
<dbReference type="GO" id="GO:0009279">
    <property type="term" value="C:cell outer membrane"/>
    <property type="evidence" value="ECO:0007669"/>
    <property type="project" value="UniProtKB-SubCell"/>
</dbReference>
<dbReference type="InterPro" id="IPR014169">
    <property type="entry name" value="Pal_lipo_C"/>
</dbReference>
<evidence type="ECO:0000313" key="11">
    <source>
        <dbReference type="EMBL" id="ADK85791.1"/>
    </source>
</evidence>
<dbReference type="STRING" id="644282.Deba_2429"/>
<evidence type="ECO:0000256" key="4">
    <source>
        <dbReference type="ARBA" id="ARBA00023139"/>
    </source>
</evidence>
<dbReference type="RefSeq" id="WP_013259230.1">
    <property type="nucleotide sequence ID" value="NC_014365.1"/>
</dbReference>
<dbReference type="Proteomes" id="UP000009047">
    <property type="component" value="Chromosome"/>
</dbReference>
<dbReference type="PANTHER" id="PTHR30329:SF21">
    <property type="entry name" value="LIPOPROTEIN YIAD-RELATED"/>
    <property type="match status" value="1"/>
</dbReference>
<evidence type="ECO:0000256" key="2">
    <source>
        <dbReference type="ARBA" id="ARBA00022729"/>
    </source>
</evidence>
<feature type="signal peptide" evidence="9">
    <location>
        <begin position="1"/>
        <end position="20"/>
    </location>
</feature>
<keyword evidence="3 8" id="KW-0472">Membrane</keyword>
<accession>E1QJP8</accession>
<dbReference type="AlphaFoldDB" id="E1QJP8"/>
<evidence type="ECO:0000313" key="12">
    <source>
        <dbReference type="Proteomes" id="UP000009047"/>
    </source>
</evidence>
<dbReference type="NCBIfam" id="TIGR02802">
    <property type="entry name" value="Pal_lipo"/>
    <property type="match status" value="1"/>
</dbReference>